<gene>
    <name evidence="1" type="ORF">FocTR4_00008384</name>
</gene>
<dbReference type="AlphaFoldDB" id="A0A5C6SQB1"/>
<sequence>MPQCGHLQVHYHNDHADQVQPKVQKGQKFLAEPRQVTTRPTLSEKGVICATGIVCVTGRTGSSWFRPCHHPSLQLVQQHPPAHLIGHLHQQQLLAEQMENGRYVGGNDESLMVEQLQMQ</sequence>
<name>A0A5C6SQB1_FUSOC</name>
<dbReference type="Proteomes" id="UP000321331">
    <property type="component" value="Unassembled WGS sequence"/>
</dbReference>
<dbReference type="EMBL" id="VMNF01000009">
    <property type="protein sequence ID" value="TXC00630.1"/>
    <property type="molecule type" value="Genomic_DNA"/>
</dbReference>
<accession>A0A5C6SQB1</accession>
<protein>
    <submittedName>
        <fullName evidence="1">Uncharacterized protein</fullName>
    </submittedName>
</protein>
<comment type="caution">
    <text evidence="1">The sequence shown here is derived from an EMBL/GenBank/DDBJ whole genome shotgun (WGS) entry which is preliminary data.</text>
</comment>
<reference evidence="1 2" key="1">
    <citation type="submission" date="2019-07" db="EMBL/GenBank/DDBJ databases">
        <title>The First High-Quality Draft Genome Sequence of the Causal Agent of the Current Panama Disease Epidemic.</title>
        <authorList>
            <person name="Warmington R.J."/>
            <person name="Kay W."/>
            <person name="Jeffries A."/>
            <person name="Bebber D."/>
            <person name="Moore K."/>
            <person name="Studholme D.J."/>
        </authorList>
    </citation>
    <scope>NUCLEOTIDE SEQUENCE [LARGE SCALE GENOMIC DNA]</scope>
    <source>
        <strain evidence="1 2">TR4</strain>
    </source>
</reference>
<evidence type="ECO:0000313" key="2">
    <source>
        <dbReference type="Proteomes" id="UP000321331"/>
    </source>
</evidence>
<evidence type="ECO:0000313" key="1">
    <source>
        <dbReference type="EMBL" id="TXC00630.1"/>
    </source>
</evidence>
<organism evidence="1 2">
    <name type="scientific">Fusarium oxysporum f. sp. cubense</name>
    <dbReference type="NCBI Taxonomy" id="61366"/>
    <lineage>
        <taxon>Eukaryota</taxon>
        <taxon>Fungi</taxon>
        <taxon>Dikarya</taxon>
        <taxon>Ascomycota</taxon>
        <taxon>Pezizomycotina</taxon>
        <taxon>Sordariomycetes</taxon>
        <taxon>Hypocreomycetidae</taxon>
        <taxon>Hypocreales</taxon>
        <taxon>Nectriaceae</taxon>
        <taxon>Fusarium</taxon>
        <taxon>Fusarium oxysporum species complex</taxon>
    </lineage>
</organism>
<proteinExistence type="predicted"/>